<keyword evidence="1" id="KW-0238">DNA-binding</keyword>
<keyword evidence="4" id="KW-1185">Reference proteome</keyword>
<dbReference type="RefSeq" id="WP_006168344.1">
    <property type="nucleotide sequence ID" value="NZ_AOIN01000078.1"/>
</dbReference>
<dbReference type="EMBL" id="AOIN01000078">
    <property type="protein sequence ID" value="ELY96956.1"/>
    <property type="molecule type" value="Genomic_DNA"/>
</dbReference>
<dbReference type="GO" id="GO:0003677">
    <property type="term" value="F:DNA binding"/>
    <property type="evidence" value="ECO:0007669"/>
    <property type="project" value="UniProtKB-KW"/>
</dbReference>
<feature type="region of interest" description="Disordered" evidence="2">
    <location>
        <begin position="38"/>
        <end position="69"/>
    </location>
</feature>
<dbReference type="AlphaFoldDB" id="M0AEX8"/>
<gene>
    <name evidence="3" type="ORF">C482_14334</name>
</gene>
<dbReference type="InterPro" id="IPR051231">
    <property type="entry name" value="SOSS-B"/>
</dbReference>
<name>M0AEX8_9EURY</name>
<dbReference type="NCBIfam" id="NF005554">
    <property type="entry name" value="PRK07218.1"/>
    <property type="match status" value="1"/>
</dbReference>
<dbReference type="PANTHER" id="PTHR13356:SF10">
    <property type="entry name" value="REPLICATION FACTOR-A PROTEIN 1"/>
    <property type="match status" value="1"/>
</dbReference>
<evidence type="ECO:0000313" key="4">
    <source>
        <dbReference type="Proteomes" id="UP000011693"/>
    </source>
</evidence>
<feature type="region of interest" description="Disordered" evidence="2">
    <location>
        <begin position="1"/>
        <end position="20"/>
    </location>
</feature>
<dbReference type="GO" id="GO:0000724">
    <property type="term" value="P:double-strand break repair via homologous recombination"/>
    <property type="evidence" value="ECO:0007669"/>
    <property type="project" value="TreeGrafter"/>
</dbReference>
<dbReference type="Gene3D" id="2.40.50.140">
    <property type="entry name" value="Nucleic acid-binding proteins"/>
    <property type="match status" value="3"/>
</dbReference>
<dbReference type="InterPro" id="IPR012340">
    <property type="entry name" value="NA-bd_OB-fold"/>
</dbReference>
<feature type="compositionally biased region" description="Acidic residues" evidence="2">
    <location>
        <begin position="1"/>
        <end position="11"/>
    </location>
</feature>
<comment type="caution">
    <text evidence="3">The sequence shown here is derived from an EMBL/GenBank/DDBJ whole genome shotgun (WGS) entry which is preliminary data.</text>
</comment>
<reference evidence="3 4" key="1">
    <citation type="journal article" date="2014" name="PLoS Genet.">
        <title>Phylogenetically driven sequencing of extremely halophilic archaea reveals strategies for static and dynamic osmo-response.</title>
        <authorList>
            <person name="Becker E.A."/>
            <person name="Seitzer P.M."/>
            <person name="Tritt A."/>
            <person name="Larsen D."/>
            <person name="Krusor M."/>
            <person name="Yao A.I."/>
            <person name="Wu D."/>
            <person name="Madern D."/>
            <person name="Eisen J.A."/>
            <person name="Darling A.E."/>
            <person name="Facciotti M.T."/>
        </authorList>
    </citation>
    <scope>NUCLEOTIDE SEQUENCE [LARGE SCALE GENOMIC DNA]</scope>
    <source>
        <strain evidence="3 4">JCM 10990</strain>
    </source>
</reference>
<dbReference type="CDD" id="cd04491">
    <property type="entry name" value="SoSSB_OBF"/>
    <property type="match status" value="2"/>
</dbReference>
<proteinExistence type="predicted"/>
<dbReference type="STRING" id="1227492.C482_14334"/>
<evidence type="ECO:0000313" key="3">
    <source>
        <dbReference type="EMBL" id="ELY96956.1"/>
    </source>
</evidence>
<dbReference type="SUPFAM" id="SSF50249">
    <property type="entry name" value="Nucleic acid-binding proteins"/>
    <property type="match status" value="3"/>
</dbReference>
<accession>M0AEX8</accession>
<protein>
    <submittedName>
        <fullName evidence="3">Replication factor A</fullName>
    </submittedName>
</protein>
<evidence type="ECO:0000256" key="2">
    <source>
        <dbReference type="SAM" id="MobiDB-lite"/>
    </source>
</evidence>
<evidence type="ECO:0000256" key="1">
    <source>
        <dbReference type="ARBA" id="ARBA00023125"/>
    </source>
</evidence>
<dbReference type="PANTHER" id="PTHR13356">
    <property type="entry name" value="OB FOLD NUCLEIC ACID BINDING PROTEIN-RELATED"/>
    <property type="match status" value="1"/>
</dbReference>
<dbReference type="PATRIC" id="fig|1227492.4.peg.2842"/>
<dbReference type="Proteomes" id="UP000011693">
    <property type="component" value="Unassembled WGS sequence"/>
</dbReference>
<organism evidence="3 4">
    <name type="scientific">Natrialba chahannaoensis JCM 10990</name>
    <dbReference type="NCBI Taxonomy" id="1227492"/>
    <lineage>
        <taxon>Archaea</taxon>
        <taxon>Methanobacteriati</taxon>
        <taxon>Methanobacteriota</taxon>
        <taxon>Stenosarchaea group</taxon>
        <taxon>Halobacteria</taxon>
        <taxon>Halobacteriales</taxon>
        <taxon>Natrialbaceae</taxon>
        <taxon>Natrialba</taxon>
    </lineage>
</organism>
<sequence length="438" mass="46533">MELDDHAEDLASDLGVDKEEVKSDLQNLVEYSVPIDEATQSLRRKHGDGSGGGGGAPSSKNIGEITPDDGNVTVTGVVLTAGKRSIRYQGSDHVIVEGELADDTGTIDYTAWEDFGLSAGDTITAGNAGVREWDGEPELNLGESTSLSFVDDPLEIDATIGGNATLADLQTGDRAVSVEVAVVECERRTIDGRDGETEILSGVVGDESGRLPFTNWDPAPEIEEGGPVRIENAYVQEFRGVPEVNVSEFSTVTAIDREIDVGADTTSMDVGEAVRTGGIYDVEVAGNVIEVRDGSGLIQRCPECYRVIQKGQCRTHGDVDGIDDLRVKAILDDGTGSVTVVLDDEITEDIYGGTLDDALEQAREAMDQSVVADTIRDNIVGHEYTVRGHLSVDEYGANLDAEQFGESDDDPQARASTFLSAIESGTDDGIVADEEVDA</sequence>
<dbReference type="OrthoDB" id="335252at2157"/>
<dbReference type="GO" id="GO:0010212">
    <property type="term" value="P:response to ionizing radiation"/>
    <property type="evidence" value="ECO:0007669"/>
    <property type="project" value="TreeGrafter"/>
</dbReference>